<evidence type="ECO:0000256" key="3">
    <source>
        <dbReference type="ARBA" id="ARBA00022714"/>
    </source>
</evidence>
<dbReference type="CDD" id="cd03467">
    <property type="entry name" value="Rieske"/>
    <property type="match status" value="1"/>
</dbReference>
<evidence type="ECO:0000313" key="13">
    <source>
        <dbReference type="Proteomes" id="UP001596496"/>
    </source>
</evidence>
<feature type="compositionally biased region" description="Polar residues" evidence="10">
    <location>
        <begin position="1"/>
        <end position="10"/>
    </location>
</feature>
<comment type="cofactor">
    <cofactor evidence="9">
        <name>[2Fe-2S] cluster</name>
        <dbReference type="ChEBI" id="CHEBI:190135"/>
    </cofactor>
</comment>
<dbReference type="PROSITE" id="PS51296">
    <property type="entry name" value="RIESKE"/>
    <property type="match status" value="1"/>
</dbReference>
<keyword evidence="7" id="KW-1015">Disulfide bond</keyword>
<dbReference type="PRINTS" id="PR00162">
    <property type="entry name" value="RIESKE"/>
</dbReference>
<dbReference type="RefSeq" id="WP_380823914.1">
    <property type="nucleotide sequence ID" value="NZ_JBHTCG010000001.1"/>
</dbReference>
<dbReference type="PANTHER" id="PTHR10134">
    <property type="entry name" value="CYTOCHROME B-C1 COMPLEX SUBUNIT RIESKE, MITOCHONDRIAL"/>
    <property type="match status" value="1"/>
</dbReference>
<evidence type="ECO:0000256" key="1">
    <source>
        <dbReference type="ARBA" id="ARBA00002494"/>
    </source>
</evidence>
<evidence type="ECO:0000313" key="12">
    <source>
        <dbReference type="EMBL" id="MFC7380931.1"/>
    </source>
</evidence>
<evidence type="ECO:0000256" key="9">
    <source>
        <dbReference type="ARBA" id="ARBA00034078"/>
    </source>
</evidence>
<dbReference type="InterPro" id="IPR017941">
    <property type="entry name" value="Rieske_2Fe-2S"/>
</dbReference>
<evidence type="ECO:0000256" key="4">
    <source>
        <dbReference type="ARBA" id="ARBA00022723"/>
    </source>
</evidence>
<proteinExistence type="predicted"/>
<feature type="compositionally biased region" description="Low complexity" evidence="10">
    <location>
        <begin position="64"/>
        <end position="88"/>
    </location>
</feature>
<keyword evidence="5" id="KW-0408">Iron</keyword>
<evidence type="ECO:0000256" key="8">
    <source>
        <dbReference type="ARBA" id="ARBA00029586"/>
    </source>
</evidence>
<feature type="region of interest" description="Disordered" evidence="10">
    <location>
        <begin position="64"/>
        <end position="98"/>
    </location>
</feature>
<reference evidence="13" key="1">
    <citation type="journal article" date="2019" name="Int. J. Syst. Evol. Microbiol.">
        <title>The Global Catalogue of Microorganisms (GCM) 10K type strain sequencing project: providing services to taxonomists for standard genome sequencing and annotation.</title>
        <authorList>
            <consortium name="The Broad Institute Genomics Platform"/>
            <consortium name="The Broad Institute Genome Sequencing Center for Infectious Disease"/>
            <person name="Wu L."/>
            <person name="Ma J."/>
        </authorList>
    </citation>
    <scope>NUCLEOTIDE SEQUENCE [LARGE SCALE GENOMIC DNA]</scope>
    <source>
        <strain evidence="13">CECT 7649</strain>
    </source>
</reference>
<evidence type="ECO:0000259" key="11">
    <source>
        <dbReference type="PROSITE" id="PS51296"/>
    </source>
</evidence>
<dbReference type="SUPFAM" id="SSF50022">
    <property type="entry name" value="ISP domain"/>
    <property type="match status" value="1"/>
</dbReference>
<feature type="region of interest" description="Disordered" evidence="10">
    <location>
        <begin position="1"/>
        <end position="30"/>
    </location>
</feature>
<feature type="domain" description="Rieske" evidence="11">
    <location>
        <begin position="87"/>
        <end position="178"/>
    </location>
</feature>
<evidence type="ECO:0000256" key="7">
    <source>
        <dbReference type="ARBA" id="ARBA00023157"/>
    </source>
</evidence>
<organism evidence="12 13">
    <name type="scientific">Sphaerisporangium rhizosphaerae</name>
    <dbReference type="NCBI Taxonomy" id="2269375"/>
    <lineage>
        <taxon>Bacteria</taxon>
        <taxon>Bacillati</taxon>
        <taxon>Actinomycetota</taxon>
        <taxon>Actinomycetes</taxon>
        <taxon>Streptosporangiales</taxon>
        <taxon>Streptosporangiaceae</taxon>
        <taxon>Sphaerisporangium</taxon>
    </lineage>
</organism>
<evidence type="ECO:0000256" key="6">
    <source>
        <dbReference type="ARBA" id="ARBA00023014"/>
    </source>
</evidence>
<sequence>MCTKSGQECQALSAVTDDQREVPSPADAAAGASRRAAIVGVGGAGLATVLAACAGKGAISADIGSSSSGASAPSGGATPPTATTSGTSLAKTSDIPKDGGKVFPDHKIVIVQPAAGKFRAFSAVCTHRGCLVDDVSSGMINCPCHGSMFWLDGKVMGGPATRPLTEIPIKVDGDTISLA</sequence>
<dbReference type="Gene3D" id="2.102.10.10">
    <property type="entry name" value="Rieske [2Fe-2S] iron-sulphur domain"/>
    <property type="match status" value="1"/>
</dbReference>
<dbReference type="Proteomes" id="UP001596496">
    <property type="component" value="Unassembled WGS sequence"/>
</dbReference>
<gene>
    <name evidence="12" type="ORF">ACFQSB_01855</name>
</gene>
<keyword evidence="3" id="KW-0001">2Fe-2S</keyword>
<comment type="function">
    <text evidence="1">Iron-sulfur subunit of the cytochrome bc1 complex, an essential component of the respiratory electron transport chain required for ATP synthesis. The bc1 complex catalyzes the oxidation of menaquinol and the reduction of cytochrome c in the respiratory chain. The bc1 complex operates through a Q-cycle mechanism that couples electron transfer to generation of the proton gradient that drives ATP synthesis.</text>
</comment>
<evidence type="ECO:0000256" key="2">
    <source>
        <dbReference type="ARBA" id="ARBA00015816"/>
    </source>
</evidence>
<dbReference type="InterPro" id="IPR014349">
    <property type="entry name" value="Rieske_Fe-S_prot"/>
</dbReference>
<protein>
    <recommendedName>
        <fullName evidence="2">Cytochrome bc1 complex Rieske iron-sulfur subunit</fullName>
    </recommendedName>
    <alternativeName>
        <fullName evidence="8">Cytochrome bc1 reductase complex subunit QcrA</fullName>
    </alternativeName>
</protein>
<comment type="caution">
    <text evidence="12">The sequence shown here is derived from an EMBL/GenBank/DDBJ whole genome shotgun (WGS) entry which is preliminary data.</text>
</comment>
<dbReference type="InterPro" id="IPR036922">
    <property type="entry name" value="Rieske_2Fe-2S_sf"/>
</dbReference>
<evidence type="ECO:0000256" key="10">
    <source>
        <dbReference type="SAM" id="MobiDB-lite"/>
    </source>
</evidence>
<keyword evidence="13" id="KW-1185">Reference proteome</keyword>
<keyword evidence="4" id="KW-0479">Metal-binding</keyword>
<evidence type="ECO:0000256" key="5">
    <source>
        <dbReference type="ARBA" id="ARBA00023004"/>
    </source>
</evidence>
<dbReference type="InterPro" id="IPR005805">
    <property type="entry name" value="Rieske_Fe-S_prot_C"/>
</dbReference>
<name>A0ABW2NXH8_9ACTN</name>
<dbReference type="Pfam" id="PF00355">
    <property type="entry name" value="Rieske"/>
    <property type="match status" value="1"/>
</dbReference>
<dbReference type="EMBL" id="JBHTCG010000001">
    <property type="protein sequence ID" value="MFC7380931.1"/>
    <property type="molecule type" value="Genomic_DNA"/>
</dbReference>
<keyword evidence="6" id="KW-0411">Iron-sulfur</keyword>
<accession>A0ABW2NXH8</accession>